<gene>
    <name evidence="2" type="ORF">STAS_20313</name>
</gene>
<organism evidence="2 3">
    <name type="scientific">Striga asiatica</name>
    <name type="common">Asiatic witchweed</name>
    <name type="synonym">Buchnera asiatica</name>
    <dbReference type="NCBI Taxonomy" id="4170"/>
    <lineage>
        <taxon>Eukaryota</taxon>
        <taxon>Viridiplantae</taxon>
        <taxon>Streptophyta</taxon>
        <taxon>Embryophyta</taxon>
        <taxon>Tracheophyta</taxon>
        <taxon>Spermatophyta</taxon>
        <taxon>Magnoliopsida</taxon>
        <taxon>eudicotyledons</taxon>
        <taxon>Gunneridae</taxon>
        <taxon>Pentapetalae</taxon>
        <taxon>asterids</taxon>
        <taxon>lamiids</taxon>
        <taxon>Lamiales</taxon>
        <taxon>Orobanchaceae</taxon>
        <taxon>Buchnereae</taxon>
        <taxon>Striga</taxon>
    </lineage>
</organism>
<feature type="compositionally biased region" description="Polar residues" evidence="1">
    <location>
        <begin position="344"/>
        <end position="360"/>
    </location>
</feature>
<keyword evidence="3" id="KW-1185">Reference proteome</keyword>
<evidence type="ECO:0000256" key="1">
    <source>
        <dbReference type="SAM" id="MobiDB-lite"/>
    </source>
</evidence>
<name>A0A5A7QHX4_STRAF</name>
<accession>A0A5A7QHX4</accession>
<dbReference type="EMBL" id="BKCP01006626">
    <property type="protein sequence ID" value="GER43461.1"/>
    <property type="molecule type" value="Genomic_DNA"/>
</dbReference>
<dbReference type="AlphaFoldDB" id="A0A5A7QHX4"/>
<reference evidence="3" key="1">
    <citation type="journal article" date="2019" name="Curr. Biol.">
        <title>Genome Sequence of Striga asiatica Provides Insight into the Evolution of Plant Parasitism.</title>
        <authorList>
            <person name="Yoshida S."/>
            <person name="Kim S."/>
            <person name="Wafula E.K."/>
            <person name="Tanskanen J."/>
            <person name="Kim Y.M."/>
            <person name="Honaas L."/>
            <person name="Yang Z."/>
            <person name="Spallek T."/>
            <person name="Conn C.E."/>
            <person name="Ichihashi Y."/>
            <person name="Cheong K."/>
            <person name="Cui S."/>
            <person name="Der J.P."/>
            <person name="Gundlach H."/>
            <person name="Jiao Y."/>
            <person name="Hori C."/>
            <person name="Ishida J.K."/>
            <person name="Kasahara H."/>
            <person name="Kiba T."/>
            <person name="Kim M.S."/>
            <person name="Koo N."/>
            <person name="Laohavisit A."/>
            <person name="Lee Y.H."/>
            <person name="Lumba S."/>
            <person name="McCourt P."/>
            <person name="Mortimer J.C."/>
            <person name="Mutuku J.M."/>
            <person name="Nomura T."/>
            <person name="Sasaki-Sekimoto Y."/>
            <person name="Seto Y."/>
            <person name="Wang Y."/>
            <person name="Wakatake T."/>
            <person name="Sakakibara H."/>
            <person name="Demura T."/>
            <person name="Yamaguchi S."/>
            <person name="Yoneyama K."/>
            <person name="Manabe R.I."/>
            <person name="Nelson D.C."/>
            <person name="Schulman A.H."/>
            <person name="Timko M.P."/>
            <person name="dePamphilis C.W."/>
            <person name="Choi D."/>
            <person name="Shirasu K."/>
        </authorList>
    </citation>
    <scope>NUCLEOTIDE SEQUENCE [LARGE SCALE GENOMIC DNA]</scope>
    <source>
        <strain evidence="3">cv. UVA1</strain>
    </source>
</reference>
<feature type="region of interest" description="Disordered" evidence="1">
    <location>
        <begin position="300"/>
        <end position="365"/>
    </location>
</feature>
<comment type="caution">
    <text evidence="2">The sequence shown here is derived from an EMBL/GenBank/DDBJ whole genome shotgun (WGS) entry which is preliminary data.</text>
</comment>
<feature type="compositionally biased region" description="Polar residues" evidence="1">
    <location>
        <begin position="311"/>
        <end position="324"/>
    </location>
</feature>
<feature type="region of interest" description="Disordered" evidence="1">
    <location>
        <begin position="1"/>
        <end position="39"/>
    </location>
</feature>
<evidence type="ECO:0000313" key="3">
    <source>
        <dbReference type="Proteomes" id="UP000325081"/>
    </source>
</evidence>
<feature type="region of interest" description="Disordered" evidence="1">
    <location>
        <begin position="239"/>
        <end position="282"/>
    </location>
</feature>
<feature type="compositionally biased region" description="Polar residues" evidence="1">
    <location>
        <begin position="248"/>
        <end position="276"/>
    </location>
</feature>
<feature type="compositionally biased region" description="Polar residues" evidence="1">
    <location>
        <begin position="1"/>
        <end position="29"/>
    </location>
</feature>
<feature type="compositionally biased region" description="Basic residues" evidence="1">
    <location>
        <begin position="333"/>
        <end position="343"/>
    </location>
</feature>
<protein>
    <submittedName>
        <fullName evidence="2">IQ-domain 14</fullName>
    </submittedName>
</protein>
<sequence>MLVASSQAETSKGPSSSKIQIGIGNPTTSHEPDTANRGPHITESPLVLGAACLSFGQLPSMPKVSMEKTTIAASPAALTGQDNLPSAPYLCNGQMSQVEDLNGHVTYPDQSKTILAQVSLPGPNLILTQPTKNQISKPHHIASELVSQDDPADLSTPPSDPSSIPLPLHIHRIFRPIRRVHLDCRRIRPVDHISPRGRQIKLGKVNSIVTISDIAAVGPEPIHHQPRFLTSQAKSQLRPDFAIGGPSNRCQGPTSNPQLGPPYSSSGRHPNLSSSQPHLGRPHHLRLHKSLSRWANIIDRPTTEVGPPPSTGLTSRANFVTVTRSRPDPLVEHHRHHHRRNPHGRTTLNKSDLTSPTRQSSKTDHAIADLQISPVGISSRDLLSSDGRFRVLLLHAAARADTFINDLPWDFQFTAEVRPHHISDITNRSLRFAFGAGPTLPFLILRIPAAVFQIKPIVGFGLKTHHRTLSCQDLAMNSRPPQS</sequence>
<dbReference type="Proteomes" id="UP000325081">
    <property type="component" value="Unassembled WGS sequence"/>
</dbReference>
<proteinExistence type="predicted"/>
<evidence type="ECO:0000313" key="2">
    <source>
        <dbReference type="EMBL" id="GER43461.1"/>
    </source>
</evidence>